<feature type="transmembrane region" description="Helical" evidence="1">
    <location>
        <begin position="33"/>
        <end position="54"/>
    </location>
</feature>
<protein>
    <recommendedName>
        <fullName evidence="4">UsfY protein</fullName>
    </recommendedName>
</protein>
<name>A0A447GGK2_9MYCO</name>
<evidence type="ECO:0000313" key="2">
    <source>
        <dbReference type="EMBL" id="VDM89548.1"/>
    </source>
</evidence>
<accession>A0A447GGK2</accession>
<keyword evidence="1" id="KW-1133">Transmembrane helix</keyword>
<keyword evidence="1" id="KW-0472">Membrane</keyword>
<feature type="transmembrane region" description="Helical" evidence="1">
    <location>
        <begin position="7"/>
        <end position="27"/>
    </location>
</feature>
<proteinExistence type="predicted"/>
<evidence type="ECO:0008006" key="4">
    <source>
        <dbReference type="Google" id="ProtNLM"/>
    </source>
</evidence>
<evidence type="ECO:0000256" key="1">
    <source>
        <dbReference type="SAM" id="Phobius"/>
    </source>
</evidence>
<keyword evidence="3" id="KW-1185">Reference proteome</keyword>
<gene>
    <name evidence="2" type="ORF">MB901379_03125</name>
</gene>
<dbReference type="Proteomes" id="UP000269998">
    <property type="component" value="Chromosome"/>
</dbReference>
<reference evidence="3" key="1">
    <citation type="submission" date="2018-02" db="EMBL/GenBank/DDBJ databases">
        <authorList>
            <person name="Seth-Smith MB H."/>
            <person name="Seth-Smith H."/>
        </authorList>
    </citation>
    <scope>NUCLEOTIDE SEQUENCE [LARGE SCALE GENOMIC DNA]</scope>
</reference>
<dbReference type="KEGG" id="mbai:MB901379_03125"/>
<keyword evidence="1" id="KW-0812">Transmembrane</keyword>
<dbReference type="AlphaFoldDB" id="A0A447GGK2"/>
<organism evidence="2 3">
    <name type="scientific">Mycobacterium basiliense</name>
    <dbReference type="NCBI Taxonomy" id="2094119"/>
    <lineage>
        <taxon>Bacteria</taxon>
        <taxon>Bacillati</taxon>
        <taxon>Actinomycetota</taxon>
        <taxon>Actinomycetes</taxon>
        <taxon>Mycobacteriales</taxon>
        <taxon>Mycobacteriaceae</taxon>
        <taxon>Mycobacterium</taxon>
    </lineage>
</organism>
<evidence type="ECO:0000313" key="3">
    <source>
        <dbReference type="Proteomes" id="UP000269998"/>
    </source>
</evidence>
<sequence length="81" mass="8130">MTKGSNSVGMAGVAVGVVLLVLSLFGLATGHLVGGGIAALLAAAAIGAGLAWLIRVHRKVRNAELEWHALHSDEPAPPPSS</sequence>
<dbReference type="EMBL" id="LR130759">
    <property type="protein sequence ID" value="VDM89548.1"/>
    <property type="molecule type" value="Genomic_DNA"/>
</dbReference>